<evidence type="ECO:0000313" key="1">
    <source>
        <dbReference type="EMBL" id="OYD59609.1"/>
    </source>
</evidence>
<name>A0A235FEN8_9BACL</name>
<dbReference type="AlphaFoldDB" id="A0A235FEN8"/>
<dbReference type="EMBL" id="NOII01000001">
    <property type="protein sequence ID" value="OYD59609.1"/>
    <property type="molecule type" value="Genomic_DNA"/>
</dbReference>
<organism evidence="1 2">
    <name type="scientific">Fictibacillus aquaticus</name>
    <dbReference type="NCBI Taxonomy" id="2021314"/>
    <lineage>
        <taxon>Bacteria</taxon>
        <taxon>Bacillati</taxon>
        <taxon>Bacillota</taxon>
        <taxon>Bacilli</taxon>
        <taxon>Bacillales</taxon>
        <taxon>Fictibacillaceae</taxon>
        <taxon>Fictibacillus</taxon>
    </lineage>
</organism>
<proteinExistence type="predicted"/>
<dbReference type="Proteomes" id="UP000215059">
    <property type="component" value="Unassembled WGS sequence"/>
</dbReference>
<accession>A0A235FEN8</accession>
<keyword evidence="2" id="KW-1185">Reference proteome</keyword>
<gene>
    <name evidence="1" type="ORF">CGZ90_06910</name>
</gene>
<dbReference type="RefSeq" id="WP_094251571.1">
    <property type="nucleotide sequence ID" value="NZ_JBHLXL010000001.1"/>
</dbReference>
<reference evidence="1 2" key="1">
    <citation type="submission" date="2017-07" db="EMBL/GenBank/DDBJ databases">
        <title>Fictibacillus sp. nov. GDSW-R2A3 Genome sequencing and assembly.</title>
        <authorList>
            <person name="Mayilraj S."/>
        </authorList>
    </citation>
    <scope>NUCLEOTIDE SEQUENCE [LARGE SCALE GENOMIC DNA]</scope>
    <source>
        <strain evidence="1 2">GDSW-R2A3</strain>
    </source>
</reference>
<sequence length="74" mass="9004">MNTGNIVKVDRFDGEYFEISHYWLMDVIWEKYNMPLEEFMQSYDRKDSEYIYSLALSSAVDMEMKYDEDYLMIG</sequence>
<comment type="caution">
    <text evidence="1">The sequence shown here is derived from an EMBL/GenBank/DDBJ whole genome shotgun (WGS) entry which is preliminary data.</text>
</comment>
<protein>
    <submittedName>
        <fullName evidence="1">Uncharacterized protein</fullName>
    </submittedName>
</protein>
<dbReference type="OrthoDB" id="2970430at2"/>
<evidence type="ECO:0000313" key="2">
    <source>
        <dbReference type="Proteomes" id="UP000215059"/>
    </source>
</evidence>